<protein>
    <recommendedName>
        <fullName evidence="7">AIPP2-like SPOC-like domain-containing protein</fullName>
    </recommendedName>
</protein>
<dbReference type="PANTHER" id="PTHR33304:SF61">
    <property type="entry name" value="RING_FYVE_PHD ZINC FINGER SUPERFAMILY PROTEIN"/>
    <property type="match status" value="1"/>
</dbReference>
<evidence type="ECO:0000256" key="5">
    <source>
        <dbReference type="ARBA" id="ARBA00023163"/>
    </source>
</evidence>
<feature type="compositionally biased region" description="Basic and acidic residues" evidence="6">
    <location>
        <begin position="215"/>
        <end position="227"/>
    </location>
</feature>
<dbReference type="GO" id="GO:0008270">
    <property type="term" value="F:zinc ion binding"/>
    <property type="evidence" value="ECO:0007669"/>
    <property type="project" value="UniProtKB-KW"/>
</dbReference>
<keyword evidence="4" id="KW-0805">Transcription regulation</keyword>
<reference evidence="8" key="1">
    <citation type="submission" date="2020-07" db="EMBL/GenBank/DDBJ databases">
        <title>Genome sequence and genetic diversity analysis of an under-domesticated orphan crop, white fonio (Digitaria exilis).</title>
        <authorList>
            <person name="Bennetzen J.L."/>
            <person name="Chen S."/>
            <person name="Ma X."/>
            <person name="Wang X."/>
            <person name="Yssel A.E.J."/>
            <person name="Chaluvadi S.R."/>
            <person name="Johnson M."/>
            <person name="Gangashetty P."/>
            <person name="Hamidou F."/>
            <person name="Sanogo M.D."/>
            <person name="Zwaenepoel A."/>
            <person name="Wallace J."/>
            <person name="Van De Peer Y."/>
            <person name="Van Deynze A."/>
        </authorList>
    </citation>
    <scope>NUCLEOTIDE SEQUENCE</scope>
    <source>
        <tissue evidence="8">Leaves</tissue>
    </source>
</reference>
<evidence type="ECO:0000256" key="6">
    <source>
        <dbReference type="SAM" id="MobiDB-lite"/>
    </source>
</evidence>
<dbReference type="Proteomes" id="UP000636709">
    <property type="component" value="Unassembled WGS sequence"/>
</dbReference>
<gene>
    <name evidence="8" type="ORF">HU200_058284</name>
</gene>
<evidence type="ECO:0000313" key="8">
    <source>
        <dbReference type="EMBL" id="KAF8659534.1"/>
    </source>
</evidence>
<comment type="caution">
    <text evidence="8">The sequence shown here is derived from an EMBL/GenBank/DDBJ whole genome shotgun (WGS) entry which is preliminary data.</text>
</comment>
<name>A0A835E0K2_9POAL</name>
<evidence type="ECO:0000256" key="4">
    <source>
        <dbReference type="ARBA" id="ARBA00023015"/>
    </source>
</evidence>
<dbReference type="GO" id="GO:0034244">
    <property type="term" value="P:negative regulation of transcription elongation by RNA polymerase II"/>
    <property type="evidence" value="ECO:0007669"/>
    <property type="project" value="InterPro"/>
</dbReference>
<keyword evidence="3" id="KW-0862">Zinc</keyword>
<evidence type="ECO:0000256" key="1">
    <source>
        <dbReference type="ARBA" id="ARBA00022723"/>
    </source>
</evidence>
<dbReference type="EMBL" id="JACEFO010002455">
    <property type="protein sequence ID" value="KAF8659534.1"/>
    <property type="molecule type" value="Genomic_DNA"/>
</dbReference>
<evidence type="ECO:0000256" key="2">
    <source>
        <dbReference type="ARBA" id="ARBA00022771"/>
    </source>
</evidence>
<keyword evidence="2" id="KW-0863">Zinc-finger</keyword>
<sequence length="669" mass="74431">MKVKINEVPKGEWFCEDCQADIQIEIEEKKLKIYRLKAGAKSSANYVENEEPIKKCQCNGASRKSNQLDAGIINTNSVTHNVEHGVIGVGGTESVDADKTCHYREQTSGGRSASFNLRSLDGERHSLERCNHDVSCNVEVKDTSNVATTNEQREMMVEEVPEEGWLCETCQSELKTEKTNAKLDNSQAKLGAFKQALIEVKENKPANDANIQSSSKDEDTKYAESRESKRRNCATLVGQISPKSDGLSKEIDYRKGALLKRGCSFNIGTEKEKQTTSQMPTSVVPNALKNMAGPLHGPLSKSRSFNSTKIPKVKQLLTDVPLKPKHSKEPSSSIMKQVGPKSTLTMSSSLKESNFSDPTLKAKTLLKPNSEEAGMLYPLKRQNVNNNRGTSIPGCSSATALVTSPTESAFQHLTKGSNMVDSNCHDEVKVPLSAKEPGTISLNRVKTSVDILASDTARKAVQMPYPSNLDYKLSNPRSMDTPTMPSYLGNKSLTFSSQHISPGYEQLAFTPPEMNHIWQGDFELRKSEGSLQFCDGLQAHLSCSATPKLIDLATKFPSKFQLEELPRHNVWPVQFQENRPTCSSIDLFFFARDIQSYKNYYMKLVENMIKGDLALRGNIETAELLIFASDTLSKHYQRWNMFSFMWGVLRVRRNDPVSLPLDVPVSECS</sequence>
<evidence type="ECO:0000259" key="7">
    <source>
        <dbReference type="Pfam" id="PF23121"/>
    </source>
</evidence>
<keyword evidence="1" id="KW-0479">Metal-binding</keyword>
<evidence type="ECO:0000256" key="3">
    <source>
        <dbReference type="ARBA" id="ARBA00022833"/>
    </source>
</evidence>
<accession>A0A835E0K2</accession>
<feature type="region of interest" description="Disordered" evidence="6">
    <location>
        <begin position="322"/>
        <end position="341"/>
    </location>
</feature>
<organism evidence="8 9">
    <name type="scientific">Digitaria exilis</name>
    <dbReference type="NCBI Taxonomy" id="1010633"/>
    <lineage>
        <taxon>Eukaryota</taxon>
        <taxon>Viridiplantae</taxon>
        <taxon>Streptophyta</taxon>
        <taxon>Embryophyta</taxon>
        <taxon>Tracheophyta</taxon>
        <taxon>Spermatophyta</taxon>
        <taxon>Magnoliopsida</taxon>
        <taxon>Liliopsida</taxon>
        <taxon>Poales</taxon>
        <taxon>Poaceae</taxon>
        <taxon>PACMAD clade</taxon>
        <taxon>Panicoideae</taxon>
        <taxon>Panicodae</taxon>
        <taxon>Paniceae</taxon>
        <taxon>Anthephorinae</taxon>
        <taxon>Digitaria</taxon>
    </lineage>
</organism>
<dbReference type="Pfam" id="PF23121">
    <property type="entry name" value="SPOC_AIPP2"/>
    <property type="match status" value="1"/>
</dbReference>
<feature type="region of interest" description="Disordered" evidence="6">
    <location>
        <begin position="204"/>
        <end position="231"/>
    </location>
</feature>
<dbReference type="AlphaFoldDB" id="A0A835E0K2"/>
<dbReference type="GO" id="GO:0140566">
    <property type="term" value="F:histone reader activity"/>
    <property type="evidence" value="ECO:0007669"/>
    <property type="project" value="InterPro"/>
</dbReference>
<dbReference type="PANTHER" id="PTHR33304">
    <property type="match status" value="1"/>
</dbReference>
<feature type="compositionally biased region" description="Polar residues" evidence="6">
    <location>
        <begin position="330"/>
        <end position="341"/>
    </location>
</feature>
<keyword evidence="5" id="KW-0804">Transcription</keyword>
<evidence type="ECO:0000313" key="9">
    <source>
        <dbReference type="Proteomes" id="UP000636709"/>
    </source>
</evidence>
<keyword evidence="9" id="KW-1185">Reference proteome</keyword>
<feature type="domain" description="AIPP2-like SPOC-like" evidence="7">
    <location>
        <begin position="518"/>
        <end position="648"/>
    </location>
</feature>
<dbReference type="InterPro" id="IPR056280">
    <property type="entry name" value="AIPP2-like_SPOC"/>
</dbReference>
<dbReference type="InterPro" id="IPR049914">
    <property type="entry name" value="PHD1-3/5-6"/>
</dbReference>
<proteinExistence type="predicted"/>
<dbReference type="OrthoDB" id="787137at2759"/>